<gene>
    <name evidence="2" type="ORF">PW52_12505</name>
</gene>
<keyword evidence="3" id="KW-1185">Reference proteome</keyword>
<dbReference type="EMBL" id="JTDW01000010">
    <property type="protein sequence ID" value="KJD34920.1"/>
    <property type="molecule type" value="Genomic_DNA"/>
</dbReference>
<evidence type="ECO:0000313" key="2">
    <source>
        <dbReference type="EMBL" id="KJD34920.1"/>
    </source>
</evidence>
<dbReference type="RefSeq" id="WP_044633300.1">
    <property type="nucleotide sequence ID" value="NZ_JTDW01000010.1"/>
</dbReference>
<dbReference type="GO" id="GO:0009243">
    <property type="term" value="P:O antigen biosynthetic process"/>
    <property type="evidence" value="ECO:0007669"/>
    <property type="project" value="InterPro"/>
</dbReference>
<name>A0A0D7W728_9FLAO</name>
<keyword evidence="2" id="KW-0808">Transferase</keyword>
<evidence type="ECO:0000313" key="3">
    <source>
        <dbReference type="Proteomes" id="UP000032578"/>
    </source>
</evidence>
<keyword evidence="2" id="KW-0548">Nucleotidyltransferase</keyword>
<feature type="domain" description="Nucleotidyl transferase" evidence="1">
    <location>
        <begin position="2"/>
        <end position="230"/>
    </location>
</feature>
<accession>A0A0D7W728</accession>
<dbReference type="NCBIfam" id="TIGR02623">
    <property type="entry name" value="G1P_cyt_trans"/>
    <property type="match status" value="1"/>
</dbReference>
<dbReference type="PATRIC" id="fig|1435349.4.peg.520"/>
<dbReference type="PANTHER" id="PTHR47183">
    <property type="entry name" value="GLUCOSE-1-PHOSPHATE CYTIDYLYLTRANSFERASE-RELATED"/>
    <property type="match status" value="1"/>
</dbReference>
<dbReference type="InterPro" id="IPR029044">
    <property type="entry name" value="Nucleotide-diphossugar_trans"/>
</dbReference>
<comment type="caution">
    <text evidence="2">The sequence shown here is derived from an EMBL/GenBank/DDBJ whole genome shotgun (WGS) entry which is preliminary data.</text>
</comment>
<proteinExistence type="predicted"/>
<dbReference type="InterPro" id="IPR005835">
    <property type="entry name" value="NTP_transferase_dom"/>
</dbReference>
<dbReference type="GO" id="GO:0047343">
    <property type="term" value="F:glucose-1-phosphate cytidylyltransferase activity"/>
    <property type="evidence" value="ECO:0007669"/>
    <property type="project" value="InterPro"/>
</dbReference>
<dbReference type="Proteomes" id="UP000032578">
    <property type="component" value="Unassembled WGS sequence"/>
</dbReference>
<dbReference type="Pfam" id="PF00483">
    <property type="entry name" value="NTP_transferase"/>
    <property type="match status" value="1"/>
</dbReference>
<reference evidence="2 3" key="1">
    <citation type="submission" date="2014-11" db="EMBL/GenBank/DDBJ databases">
        <title>Tamlana sedimentorum sp. nov., isolated from shallow sand sediments of the Sea of Japan.</title>
        <authorList>
            <person name="Romanenko L.A."/>
        </authorList>
    </citation>
    <scope>NUCLEOTIDE SEQUENCE [LARGE SCALE GENOMIC DNA]</scope>
    <source>
        <strain evidence="2 3">JCM 19808</strain>
    </source>
</reference>
<evidence type="ECO:0000259" key="1">
    <source>
        <dbReference type="Pfam" id="PF00483"/>
    </source>
</evidence>
<dbReference type="Gene3D" id="3.90.550.10">
    <property type="entry name" value="Spore Coat Polysaccharide Biosynthesis Protein SpsA, Chain A"/>
    <property type="match status" value="1"/>
</dbReference>
<dbReference type="InterPro" id="IPR046981">
    <property type="entry name" value="G1P_cyt_trans"/>
</dbReference>
<dbReference type="OrthoDB" id="9813880at2"/>
<dbReference type="InterPro" id="IPR013446">
    <property type="entry name" value="G1P_cyt_trans-like"/>
</dbReference>
<protein>
    <submittedName>
        <fullName evidence="2">Glucose-1-phosphate cytidylyltransferase</fullName>
    </submittedName>
</protein>
<dbReference type="AlphaFoldDB" id="A0A0D7W728"/>
<dbReference type="PANTHER" id="PTHR47183:SF1">
    <property type="entry name" value="GLUCOSE-1-PHOSPHATE CYTIDYLYLTRANSFERASE"/>
    <property type="match status" value="1"/>
</dbReference>
<organism evidence="2 3">
    <name type="scientific">Neotamlana sedimentorum</name>
    <dbReference type="NCBI Taxonomy" id="1435349"/>
    <lineage>
        <taxon>Bacteria</taxon>
        <taxon>Pseudomonadati</taxon>
        <taxon>Bacteroidota</taxon>
        <taxon>Flavobacteriia</taxon>
        <taxon>Flavobacteriales</taxon>
        <taxon>Flavobacteriaceae</taxon>
        <taxon>Neotamlana</taxon>
    </lineage>
</organism>
<dbReference type="SUPFAM" id="SSF53448">
    <property type="entry name" value="Nucleotide-diphospho-sugar transferases"/>
    <property type="match status" value="1"/>
</dbReference>
<dbReference type="STRING" id="1435349.PW52_12505"/>
<dbReference type="CDD" id="cd02524">
    <property type="entry name" value="G1P_cytidylyltransferase"/>
    <property type="match status" value="1"/>
</dbReference>
<sequence>MKVLILAGGFGTRLNEETRLKPKPMVEIGGIPVLEHIMNIYSANGFNEFVILLGYKGHIIKEHFANYYLRHSSVTIDLKSNKVETHNNLSENWKVTLLDTGLHTMTGGRIKRAKEFIGNEPFLCTYGDGVGDINIKEVVEFHKSNNKLMTLTAIQPLGRYGILNIQDDLSVAGFNEKPKDDNRWVNGGFFVCEPEVLDYIDGDHQMLEREPMEKIAKDNQMQAFKHTGFWHAMDTLRDNQDLNKLWDSGNAPWKIW</sequence>